<evidence type="ECO:0000313" key="1">
    <source>
        <dbReference type="EMBL" id="SHI73338.1"/>
    </source>
</evidence>
<evidence type="ECO:0008006" key="3">
    <source>
        <dbReference type="Google" id="ProtNLM"/>
    </source>
</evidence>
<sequence length="191" mass="22638">MAQTVFNQNNVLLYDYQHIADEKKSKKLLEDLNEYVVNYNFHSKKMKSFIAVFSQEKPVSEKEFEHKLWKQLQLLSNLDKHDWDNTVNADPNHKDFSYSLLGKSFYIVGMHPNSSRLARKSPSFALVFNLHVQFEKLREMNIYTSIRNRIRKRDKQLQGSINPMLEDFGEGSEARQYSGRKVEESWKCPFH</sequence>
<dbReference type="AlphaFoldDB" id="A0A1M6DK16"/>
<name>A0A1M6DK16_9FLAO</name>
<dbReference type="STRING" id="579105.SAMN04488096_10429"/>
<proteinExistence type="predicted"/>
<protein>
    <recommendedName>
        <fullName evidence="3">YqcI/YcgG family protein</fullName>
    </recommendedName>
</protein>
<organism evidence="1 2">
    <name type="scientific">Mesonia phycicola</name>
    <dbReference type="NCBI Taxonomy" id="579105"/>
    <lineage>
        <taxon>Bacteria</taxon>
        <taxon>Pseudomonadati</taxon>
        <taxon>Bacteroidota</taxon>
        <taxon>Flavobacteriia</taxon>
        <taxon>Flavobacteriales</taxon>
        <taxon>Flavobacteriaceae</taxon>
        <taxon>Mesonia</taxon>
    </lineage>
</organism>
<dbReference type="Proteomes" id="UP000184225">
    <property type="component" value="Unassembled WGS sequence"/>
</dbReference>
<accession>A0A1M6DK16</accession>
<gene>
    <name evidence="1" type="ORF">SAMN04488096_10429</name>
</gene>
<keyword evidence="2" id="KW-1185">Reference proteome</keyword>
<dbReference type="InterPro" id="IPR014988">
    <property type="entry name" value="Uncharacterised_YqcI/YcgG"/>
</dbReference>
<dbReference type="PANTHER" id="PTHR40045">
    <property type="entry name" value="YCGG FAMILY PROTEIN"/>
    <property type="match status" value="1"/>
</dbReference>
<reference evidence="1 2" key="1">
    <citation type="submission" date="2016-11" db="EMBL/GenBank/DDBJ databases">
        <authorList>
            <person name="Jaros S."/>
            <person name="Januszkiewicz K."/>
            <person name="Wedrychowicz H."/>
        </authorList>
    </citation>
    <scope>NUCLEOTIDE SEQUENCE [LARGE SCALE GENOMIC DNA]</scope>
    <source>
        <strain evidence="1 2">DSM 21425</strain>
    </source>
</reference>
<dbReference type="PANTHER" id="PTHR40045:SF1">
    <property type="entry name" value="YQCI_YCGG FAMILY PROTEIN"/>
    <property type="match status" value="1"/>
</dbReference>
<dbReference type="Pfam" id="PF08892">
    <property type="entry name" value="YqcI_YcgG"/>
    <property type="match status" value="1"/>
</dbReference>
<evidence type="ECO:0000313" key="2">
    <source>
        <dbReference type="Proteomes" id="UP000184225"/>
    </source>
</evidence>
<dbReference type="EMBL" id="FQYY01000004">
    <property type="protein sequence ID" value="SHI73338.1"/>
    <property type="molecule type" value="Genomic_DNA"/>
</dbReference>
<dbReference type="NCBIfam" id="NF041366">
    <property type="entry name" value="GntA_guanitoxin"/>
    <property type="match status" value="1"/>
</dbReference>